<reference evidence="1 2" key="1">
    <citation type="journal article" date="2006" name="PLoS Genet.">
        <title>Comparative genomics of emerging human ehrlichiosis agents.</title>
        <authorList>
            <person name="Dunning Hotopp J.C."/>
            <person name="Lin M."/>
            <person name="Madupu R."/>
            <person name="Crabtree J."/>
            <person name="Angiuoli S.V."/>
            <person name="Eisen J.A."/>
            <person name="Seshadri R."/>
            <person name="Ren Q."/>
            <person name="Wu M."/>
            <person name="Utterback T.R."/>
            <person name="Smith S."/>
            <person name="Lewis M."/>
            <person name="Khouri H."/>
            <person name="Zhang C."/>
            <person name="Niu H."/>
            <person name="Lin Q."/>
            <person name="Ohashi N."/>
            <person name="Zhi N."/>
            <person name="Nelson W."/>
            <person name="Brinkac L.M."/>
            <person name="Dodson R.J."/>
            <person name="Rosovitz M.J."/>
            <person name="Sundaram J."/>
            <person name="Daugherty S.C."/>
            <person name="Davidsen T."/>
            <person name="Durkin A.S."/>
            <person name="Gwinn M."/>
            <person name="Haft D.H."/>
            <person name="Selengut J.D."/>
            <person name="Sullivan S.A."/>
            <person name="Zafar N."/>
            <person name="Zhou L."/>
            <person name="Benahmed F."/>
            <person name="Forberger H."/>
            <person name="Halpin R."/>
            <person name="Mulligan S."/>
            <person name="Robinson J."/>
            <person name="White O."/>
            <person name="Rikihisa Y."/>
            <person name="Tettelin H."/>
        </authorList>
    </citation>
    <scope>NUCLEOTIDE SEQUENCE [LARGE SCALE GENOMIC DNA]</scope>
    <source>
        <strain evidence="2">ATCC CRL-10679 / Arkansas</strain>
    </source>
</reference>
<dbReference type="AlphaFoldDB" id="Q2GHK2"/>
<protein>
    <submittedName>
        <fullName evidence="1">Uncharacterized protein</fullName>
    </submittedName>
</protein>
<evidence type="ECO:0000313" key="1">
    <source>
        <dbReference type="EMBL" id="ABD45514.1"/>
    </source>
</evidence>
<dbReference type="Proteomes" id="UP000008320">
    <property type="component" value="Chromosome"/>
</dbReference>
<dbReference type="STRING" id="205920.ECH_0260"/>
<sequence length="30" mass="3341">MGIFCFVGTLGNELTTKYMINVVILQCNSM</sequence>
<dbReference type="HOGENOM" id="CLU_3403283_0_0_5"/>
<gene>
    <name evidence="1" type="ordered locus">ECH_0260</name>
</gene>
<name>Q2GHK2_EHRCR</name>
<organism evidence="1 2">
    <name type="scientific">Ehrlichia chaffeensis (strain ATCC CRL-10679 / Arkansas)</name>
    <dbReference type="NCBI Taxonomy" id="205920"/>
    <lineage>
        <taxon>Bacteria</taxon>
        <taxon>Pseudomonadati</taxon>
        <taxon>Pseudomonadota</taxon>
        <taxon>Alphaproteobacteria</taxon>
        <taxon>Rickettsiales</taxon>
        <taxon>Anaplasmataceae</taxon>
        <taxon>Ehrlichia</taxon>
    </lineage>
</organism>
<keyword evidence="2" id="KW-1185">Reference proteome</keyword>
<accession>Q2GHK2</accession>
<evidence type="ECO:0000313" key="2">
    <source>
        <dbReference type="Proteomes" id="UP000008320"/>
    </source>
</evidence>
<proteinExistence type="predicted"/>
<dbReference type="EMBL" id="CP000236">
    <property type="protein sequence ID" value="ABD45514.1"/>
    <property type="molecule type" value="Genomic_DNA"/>
</dbReference>
<dbReference type="KEGG" id="ech:ECH_0260"/>